<gene>
    <name evidence="1" type="ORF">COBRASIX_77</name>
</gene>
<accession>A0AAE9CAV8</accession>
<dbReference type="Proteomes" id="UP000827816">
    <property type="component" value="Segment"/>
</dbReference>
<dbReference type="EMBL" id="OK499971">
    <property type="protein sequence ID" value="UGO47240.1"/>
    <property type="molecule type" value="Genomic_DNA"/>
</dbReference>
<evidence type="ECO:0000313" key="2">
    <source>
        <dbReference type="Proteomes" id="UP000827816"/>
    </source>
</evidence>
<sequence length="74" mass="7763">MTTSKADCVHLLGSYVAFHTSGSGVLCGSRGKAVRHVSYVASGIDCLRPGIKNLATSQEDEGKAMSALWPKGPR</sequence>
<protein>
    <submittedName>
        <fullName evidence="1">Uncharacterized protein</fullName>
    </submittedName>
</protein>
<organism evidence="1 2">
    <name type="scientific">Enterobacter phage vB_EclS_CobraSix</name>
    <dbReference type="NCBI Taxonomy" id="2894794"/>
    <lineage>
        <taxon>Viruses</taxon>
        <taxon>Duplodnaviria</taxon>
        <taxon>Heunggongvirae</taxon>
        <taxon>Uroviricota</taxon>
        <taxon>Caudoviricetes</taxon>
        <taxon>Cobrasixvirus</taxon>
        <taxon>Cobrasixvirus cobrasix</taxon>
    </lineage>
</organism>
<evidence type="ECO:0000313" key="1">
    <source>
        <dbReference type="EMBL" id="UGO47240.1"/>
    </source>
</evidence>
<reference evidence="1" key="1">
    <citation type="submission" date="2021-10" db="EMBL/GenBank/DDBJ databases">
        <authorList>
            <person name="Brantly S."/>
            <person name="Loertscher E."/>
            <person name="Chow J."/>
            <person name="Doney J."/>
            <person name="Standing N."/>
            <person name="Ruesch S."/>
            <person name="Holmstead J."/>
            <person name="Fairholm J."/>
            <person name="Parson M."/>
            <person name="Rodriguez W."/>
            <person name="Himes S."/>
            <person name="Tovar K."/>
            <person name="Wilkey A."/>
            <person name="Birch L."/>
            <person name="Hogan T."/>
            <person name="Flake P."/>
            <person name="Walker J."/>
            <person name="Johnson L."/>
            <person name="Kruger J.L."/>
            <person name="Sharma R."/>
            <person name="Breakwell D.P."/>
            <person name="Grose J.H."/>
        </authorList>
    </citation>
    <scope>NUCLEOTIDE SEQUENCE</scope>
</reference>
<name>A0AAE9CAV8_9CAUD</name>
<keyword evidence="2" id="KW-1185">Reference proteome</keyword>
<proteinExistence type="predicted"/>